<comment type="caution">
    <text evidence="2">The sequence shown here is derived from an EMBL/GenBank/DDBJ whole genome shotgun (WGS) entry which is preliminary data.</text>
</comment>
<reference evidence="3" key="2">
    <citation type="submission" date="2019-06" db="EMBL/GenBank/DDBJ databases">
        <title>Co-occurence of chitin degradation, pigmentation and bioactivity in marine Pseudoalteromonas.</title>
        <authorList>
            <person name="Sonnenschein E.C."/>
            <person name="Bech P.K."/>
        </authorList>
    </citation>
    <scope>NUCLEOTIDE SEQUENCE [LARGE SCALE GENOMIC DNA]</scope>
    <source>
        <strain evidence="3">S3790</strain>
    </source>
</reference>
<organism evidence="2 3">
    <name type="scientific">Pseudoalteromonas aurantia</name>
    <dbReference type="NCBI Taxonomy" id="43654"/>
    <lineage>
        <taxon>Bacteria</taxon>
        <taxon>Pseudomonadati</taxon>
        <taxon>Pseudomonadota</taxon>
        <taxon>Gammaproteobacteria</taxon>
        <taxon>Alteromonadales</taxon>
        <taxon>Pseudoalteromonadaceae</taxon>
        <taxon>Pseudoalteromonas</taxon>
    </lineage>
</organism>
<evidence type="ECO:0000313" key="3">
    <source>
        <dbReference type="Proteomes" id="UP000307217"/>
    </source>
</evidence>
<dbReference type="AlphaFoldDB" id="A0A5S3VAQ7"/>
<name>A0A5S3VAQ7_9GAMM</name>
<feature type="compositionally biased region" description="Basic and acidic residues" evidence="1">
    <location>
        <begin position="29"/>
        <end position="39"/>
    </location>
</feature>
<protein>
    <recommendedName>
        <fullName evidence="4">AlpA family phage regulatory protein</fullName>
    </recommendedName>
</protein>
<proteinExistence type="predicted"/>
<feature type="region of interest" description="Disordered" evidence="1">
    <location>
        <begin position="24"/>
        <end position="45"/>
    </location>
</feature>
<dbReference type="Proteomes" id="UP000307217">
    <property type="component" value="Unassembled WGS sequence"/>
</dbReference>
<dbReference type="EMBL" id="PNBX01000026">
    <property type="protein sequence ID" value="TMO69010.1"/>
    <property type="molecule type" value="Genomic_DNA"/>
</dbReference>
<evidence type="ECO:0008006" key="4">
    <source>
        <dbReference type="Google" id="ProtNLM"/>
    </source>
</evidence>
<dbReference type="RefSeq" id="WP_138591201.1">
    <property type="nucleotide sequence ID" value="NZ_PNBX01000026.1"/>
</dbReference>
<sequence length="81" mass="9099">MSFDIRQDSLVSKRDFIRVSGVSRPTLNKKLDEDPDSPKPKKTPLGDMYLASDINKWLSRYEPTMRNSCPLQAAAMQALAG</sequence>
<evidence type="ECO:0000313" key="2">
    <source>
        <dbReference type="EMBL" id="TMO69010.1"/>
    </source>
</evidence>
<reference evidence="2 3" key="1">
    <citation type="submission" date="2018-01" db="EMBL/GenBank/DDBJ databases">
        <authorList>
            <person name="Paulsen S."/>
            <person name="Gram L.K."/>
        </authorList>
    </citation>
    <scope>NUCLEOTIDE SEQUENCE [LARGE SCALE GENOMIC DNA]</scope>
    <source>
        <strain evidence="2 3">S3790</strain>
    </source>
</reference>
<evidence type="ECO:0000256" key="1">
    <source>
        <dbReference type="SAM" id="MobiDB-lite"/>
    </source>
</evidence>
<accession>A0A5S3VAQ7</accession>
<gene>
    <name evidence="2" type="ORF">CWC19_06960</name>
</gene>